<dbReference type="AlphaFoldDB" id="A0A1Y6B973"/>
<protein>
    <recommendedName>
        <fullName evidence="5">Tetratricopeptide repeat-containing protein</fullName>
    </recommendedName>
</protein>
<sequence length="632" mass="72211">MSDSRKPGQIVNPQTGQSVSESLTTPPKKPLDLSGAPSSSEPMQMGKKKHSLAAEVSFHSDQVKYRDPTKSRASGKSISLWLVLAFISSGLIWYFADPHGVRTLAARSMALIAEQVPAVKPYLPVKGVETPKNPVIAPQDLSLDGLNCEALIEKALSMKVRGWLSAEGAQRLATCYLFQNVTASSQELLQEYEAPVLREKSKWSAEDIEGYHLYLETLLARWKLGQATDQAFLNCRGWKWTPACIGKLLVYARTVRYRDAEKGYLKLQAMGQRFGKKAHIRTLIAGAISARKMERFDLAKLRIKQVFSALLTDSFYLRRMALLEGVKIAYFSKDQAFAKEVFQNYRRWVPKEDRKDYANIDVLYAVQRPKLSKRALALFFGRRGMYQRYTGDPELVAILAYEGIRVGLAPAVDSYFSFLIVHMVQQHQLDTMGRNWLHTWRARAYLALDRYGQALSELNVVRYKSLKNPEYYYLKGLAYLNYTEQENHKIFAVNEFQKMINLSNDWQGYYGAVMGLVPSKDAQRINLLFKSWPGVGPQKEGRRWYMFSRLKAAIILNDQKAAKELAQRLMREYPDFRYGLEFLQVYFESHNDFKSLEVVNRSLLALGSGEKYEVSTENPLSPLALPVFYIHQ</sequence>
<keyword evidence="2" id="KW-1133">Transmembrane helix</keyword>
<gene>
    <name evidence="3" type="ORF">SAMN06296036_101135</name>
</gene>
<reference evidence="4" key="1">
    <citation type="submission" date="2017-04" db="EMBL/GenBank/DDBJ databases">
        <authorList>
            <person name="Varghese N."/>
            <person name="Submissions S."/>
        </authorList>
    </citation>
    <scope>NUCLEOTIDE SEQUENCE [LARGE SCALE GENOMIC DNA]</scope>
    <source>
        <strain evidence="4">RKEM611</strain>
    </source>
</reference>
<feature type="region of interest" description="Disordered" evidence="1">
    <location>
        <begin position="1"/>
        <end position="51"/>
    </location>
</feature>
<keyword evidence="4" id="KW-1185">Reference proteome</keyword>
<keyword evidence="2" id="KW-0472">Membrane</keyword>
<feature type="compositionally biased region" description="Polar residues" evidence="1">
    <location>
        <begin position="11"/>
        <end position="25"/>
    </location>
</feature>
<dbReference type="EMBL" id="FWZT01000001">
    <property type="protein sequence ID" value="SME88278.1"/>
    <property type="molecule type" value="Genomic_DNA"/>
</dbReference>
<feature type="transmembrane region" description="Helical" evidence="2">
    <location>
        <begin position="78"/>
        <end position="96"/>
    </location>
</feature>
<proteinExistence type="predicted"/>
<evidence type="ECO:0008006" key="5">
    <source>
        <dbReference type="Google" id="ProtNLM"/>
    </source>
</evidence>
<dbReference type="RefSeq" id="WP_132314731.1">
    <property type="nucleotide sequence ID" value="NZ_FWZT01000001.1"/>
</dbReference>
<accession>A0A1Y6B973</accession>
<evidence type="ECO:0000256" key="2">
    <source>
        <dbReference type="SAM" id="Phobius"/>
    </source>
</evidence>
<dbReference type="STRING" id="1513793.SAMN06296036_101135"/>
<organism evidence="3 4">
    <name type="scientific">Pseudobacteriovorax antillogorgiicola</name>
    <dbReference type="NCBI Taxonomy" id="1513793"/>
    <lineage>
        <taxon>Bacteria</taxon>
        <taxon>Pseudomonadati</taxon>
        <taxon>Bdellovibrionota</taxon>
        <taxon>Oligoflexia</taxon>
        <taxon>Oligoflexales</taxon>
        <taxon>Pseudobacteriovoracaceae</taxon>
        <taxon>Pseudobacteriovorax</taxon>
    </lineage>
</organism>
<evidence type="ECO:0000313" key="3">
    <source>
        <dbReference type="EMBL" id="SME88278.1"/>
    </source>
</evidence>
<evidence type="ECO:0000256" key="1">
    <source>
        <dbReference type="SAM" id="MobiDB-lite"/>
    </source>
</evidence>
<dbReference type="Proteomes" id="UP000192907">
    <property type="component" value="Unassembled WGS sequence"/>
</dbReference>
<evidence type="ECO:0000313" key="4">
    <source>
        <dbReference type="Proteomes" id="UP000192907"/>
    </source>
</evidence>
<keyword evidence="2" id="KW-0812">Transmembrane</keyword>
<name>A0A1Y6B973_9BACT</name>